<comment type="similarity">
    <text evidence="3 9 11">Belongs to the uracil-DNA glycosylase (UDG) superfamily. UNG family.</text>
</comment>
<protein>
    <recommendedName>
        <fullName evidence="5 9">Uracil-DNA glycosylase</fullName>
        <shortName evidence="9">UDG</shortName>
        <ecNumber evidence="4 9">3.2.2.27</ecNumber>
    </recommendedName>
</protein>
<evidence type="ECO:0000256" key="3">
    <source>
        <dbReference type="ARBA" id="ARBA00008184"/>
    </source>
</evidence>
<dbReference type="Pfam" id="PF03167">
    <property type="entry name" value="UDG"/>
    <property type="match status" value="1"/>
</dbReference>
<dbReference type="InterPro" id="IPR002043">
    <property type="entry name" value="UDG_fam1"/>
</dbReference>
<evidence type="ECO:0000256" key="1">
    <source>
        <dbReference type="ARBA" id="ARBA00001400"/>
    </source>
</evidence>
<dbReference type="SMART" id="SM00987">
    <property type="entry name" value="UreE_C"/>
    <property type="match status" value="1"/>
</dbReference>
<dbReference type="Gene3D" id="3.40.470.10">
    <property type="entry name" value="Uracil-DNA glycosylase-like domain"/>
    <property type="match status" value="1"/>
</dbReference>
<evidence type="ECO:0000313" key="14">
    <source>
        <dbReference type="Proteomes" id="UP000094936"/>
    </source>
</evidence>
<dbReference type="FunFam" id="3.40.470.10:FF:000001">
    <property type="entry name" value="Uracil-DNA glycosylase"/>
    <property type="match status" value="1"/>
</dbReference>
<evidence type="ECO:0000256" key="7">
    <source>
        <dbReference type="ARBA" id="ARBA00022801"/>
    </source>
</evidence>
<accession>A0A1C3EGT0</accession>
<dbReference type="SMART" id="SM00986">
    <property type="entry name" value="UDG"/>
    <property type="match status" value="1"/>
</dbReference>
<sequence length="224" mass="25265">MPGITWHDVIGQEKQQDYFKQTMEFVANERASGKVIYPPKEDVFNAFRYTELADVKVVILGQDPYHGPSQAHGLCFSVLPGIKPPPSLANVYKELATDISGFEIPNHGYLKSWADQGVLLLNTVLTVEQGNAHSHAPLGWETFTDRVIEAVNEHRDNVIFLLWGAHARKKGRMIDRKRHHILEAPHPSPLSAHRGFFGSGHFSATNQLLSEMNLPEIDWQPRLD</sequence>
<dbReference type="STRING" id="1080227.A8L45_12765"/>
<dbReference type="Proteomes" id="UP000094936">
    <property type="component" value="Unassembled WGS sequence"/>
</dbReference>
<dbReference type="SUPFAM" id="SSF52141">
    <property type="entry name" value="Uracil-DNA glycosylase-like"/>
    <property type="match status" value="1"/>
</dbReference>
<comment type="function">
    <text evidence="2 9 11">Excises uracil residues from the DNA which can arise as a result of misincorporation of dUMP residues by DNA polymerase or due to deamination of cytosine.</text>
</comment>
<comment type="catalytic activity">
    <reaction evidence="1 9 11">
        <text>Hydrolyzes single-stranded DNA or mismatched double-stranded DNA and polynucleotides, releasing free uracil.</text>
        <dbReference type="EC" id="3.2.2.27"/>
    </reaction>
</comment>
<evidence type="ECO:0000256" key="10">
    <source>
        <dbReference type="PROSITE-ProRule" id="PRU10072"/>
    </source>
</evidence>
<evidence type="ECO:0000256" key="4">
    <source>
        <dbReference type="ARBA" id="ARBA00012030"/>
    </source>
</evidence>
<evidence type="ECO:0000259" key="12">
    <source>
        <dbReference type="SMART" id="SM00986"/>
    </source>
</evidence>
<keyword evidence="8 9" id="KW-0234">DNA repair</keyword>
<feature type="active site" description="Proton acceptor" evidence="9 10">
    <location>
        <position position="63"/>
    </location>
</feature>
<reference evidence="13 14" key="1">
    <citation type="submission" date="2016-05" db="EMBL/GenBank/DDBJ databases">
        <title>Genomic Taxonomy of the Vibrionaceae.</title>
        <authorList>
            <person name="Gomez-Gil B."/>
            <person name="Enciso-Ibarra J."/>
        </authorList>
    </citation>
    <scope>NUCLEOTIDE SEQUENCE [LARGE SCALE GENOMIC DNA]</scope>
    <source>
        <strain evidence="13 14">CAIM 1920</strain>
    </source>
</reference>
<keyword evidence="9" id="KW-0963">Cytoplasm</keyword>
<keyword evidence="7 9" id="KW-0378">Hydrolase</keyword>
<name>A0A1C3EGT0_9GAMM</name>
<organism evidence="13 14">
    <name type="scientific">Veronia pacifica</name>
    <dbReference type="NCBI Taxonomy" id="1080227"/>
    <lineage>
        <taxon>Bacteria</taxon>
        <taxon>Pseudomonadati</taxon>
        <taxon>Pseudomonadota</taxon>
        <taxon>Gammaproteobacteria</taxon>
        <taxon>Vibrionales</taxon>
        <taxon>Vibrionaceae</taxon>
        <taxon>Veronia</taxon>
    </lineage>
</organism>
<feature type="domain" description="Uracil-DNA glycosylase-like" evidence="12">
    <location>
        <begin position="48"/>
        <end position="209"/>
    </location>
</feature>
<dbReference type="NCBIfam" id="TIGR00628">
    <property type="entry name" value="ung"/>
    <property type="match status" value="1"/>
</dbReference>
<comment type="caution">
    <text evidence="13">The sequence shown here is derived from an EMBL/GenBank/DDBJ whole genome shotgun (WGS) entry which is preliminary data.</text>
</comment>
<dbReference type="PROSITE" id="PS00130">
    <property type="entry name" value="U_DNA_GLYCOSYLASE"/>
    <property type="match status" value="1"/>
</dbReference>
<keyword evidence="14" id="KW-1185">Reference proteome</keyword>
<dbReference type="NCBIfam" id="NF003588">
    <property type="entry name" value="PRK05254.1-1"/>
    <property type="match status" value="1"/>
</dbReference>
<dbReference type="CDD" id="cd10027">
    <property type="entry name" value="UDG-F1-like"/>
    <property type="match status" value="1"/>
</dbReference>
<dbReference type="InterPro" id="IPR018085">
    <property type="entry name" value="Ura-DNA_Glyclase_AS"/>
</dbReference>
<evidence type="ECO:0000256" key="2">
    <source>
        <dbReference type="ARBA" id="ARBA00002631"/>
    </source>
</evidence>
<dbReference type="InterPro" id="IPR036895">
    <property type="entry name" value="Uracil-DNA_glycosylase-like_sf"/>
</dbReference>
<dbReference type="NCBIfam" id="NF003589">
    <property type="entry name" value="PRK05254.1-2"/>
    <property type="match status" value="1"/>
</dbReference>
<dbReference type="GO" id="GO:0097510">
    <property type="term" value="P:base-excision repair, AP site formation via deaminated base removal"/>
    <property type="evidence" value="ECO:0007669"/>
    <property type="project" value="TreeGrafter"/>
</dbReference>
<evidence type="ECO:0000256" key="8">
    <source>
        <dbReference type="ARBA" id="ARBA00023204"/>
    </source>
</evidence>
<proteinExistence type="inferred from homology"/>
<evidence type="ECO:0000313" key="13">
    <source>
        <dbReference type="EMBL" id="ODA32462.1"/>
    </source>
</evidence>
<dbReference type="GO" id="GO:0005737">
    <property type="term" value="C:cytoplasm"/>
    <property type="evidence" value="ECO:0007669"/>
    <property type="project" value="UniProtKB-SubCell"/>
</dbReference>
<dbReference type="InterPro" id="IPR005122">
    <property type="entry name" value="Uracil-DNA_glycosylase-like"/>
</dbReference>
<evidence type="ECO:0000256" key="11">
    <source>
        <dbReference type="RuleBase" id="RU003780"/>
    </source>
</evidence>
<dbReference type="EC" id="3.2.2.27" evidence="4 9"/>
<dbReference type="EMBL" id="LYBM01000022">
    <property type="protein sequence ID" value="ODA32462.1"/>
    <property type="molecule type" value="Genomic_DNA"/>
</dbReference>
<dbReference type="RefSeq" id="WP_068902848.1">
    <property type="nucleotide sequence ID" value="NZ_JBHUIF010000031.1"/>
</dbReference>
<dbReference type="GO" id="GO:0004844">
    <property type="term" value="F:uracil DNA N-glycosylase activity"/>
    <property type="evidence" value="ECO:0007669"/>
    <property type="project" value="UniProtKB-UniRule"/>
</dbReference>
<dbReference type="NCBIfam" id="NF003592">
    <property type="entry name" value="PRK05254.1-5"/>
    <property type="match status" value="1"/>
</dbReference>
<dbReference type="PANTHER" id="PTHR11264">
    <property type="entry name" value="URACIL-DNA GLYCOSYLASE"/>
    <property type="match status" value="1"/>
</dbReference>
<dbReference type="NCBIfam" id="NF003591">
    <property type="entry name" value="PRK05254.1-4"/>
    <property type="match status" value="1"/>
</dbReference>
<gene>
    <name evidence="9" type="primary">ung</name>
    <name evidence="13" type="ORF">A8L45_12765</name>
</gene>
<evidence type="ECO:0000256" key="5">
    <source>
        <dbReference type="ARBA" id="ARBA00018429"/>
    </source>
</evidence>
<evidence type="ECO:0000256" key="9">
    <source>
        <dbReference type="HAMAP-Rule" id="MF_00148"/>
    </source>
</evidence>
<dbReference type="HAMAP" id="MF_00148">
    <property type="entry name" value="UDG"/>
    <property type="match status" value="1"/>
</dbReference>
<dbReference type="AlphaFoldDB" id="A0A1C3EGT0"/>
<dbReference type="OrthoDB" id="9804372at2"/>
<comment type="subcellular location">
    <subcellularLocation>
        <location evidence="9">Cytoplasm</location>
    </subcellularLocation>
</comment>
<evidence type="ECO:0000256" key="6">
    <source>
        <dbReference type="ARBA" id="ARBA00022763"/>
    </source>
</evidence>
<dbReference type="PANTHER" id="PTHR11264:SF0">
    <property type="entry name" value="URACIL-DNA GLYCOSYLASE"/>
    <property type="match status" value="1"/>
</dbReference>
<keyword evidence="6 9" id="KW-0227">DNA damage</keyword>